<evidence type="ECO:0000256" key="1">
    <source>
        <dbReference type="ARBA" id="ARBA00022729"/>
    </source>
</evidence>
<evidence type="ECO:0000313" key="5">
    <source>
        <dbReference type="Proteomes" id="UP001642260"/>
    </source>
</evidence>
<dbReference type="InterPro" id="IPR008502">
    <property type="entry name" value="Prolamin-like"/>
</dbReference>
<evidence type="ECO:0000259" key="3">
    <source>
        <dbReference type="Pfam" id="PF05617"/>
    </source>
</evidence>
<proteinExistence type="predicted"/>
<gene>
    <name evidence="4" type="ORF">ERUC_LOCUS14626</name>
</gene>
<name>A0ABC8JRH4_ERUVS</name>
<dbReference type="Proteomes" id="UP001642260">
    <property type="component" value="Unassembled WGS sequence"/>
</dbReference>
<feature type="domain" description="Prolamin-like" evidence="3">
    <location>
        <begin position="33"/>
        <end position="108"/>
    </location>
</feature>
<organism evidence="4 5">
    <name type="scientific">Eruca vesicaria subsp. sativa</name>
    <name type="common">Garden rocket</name>
    <name type="synonym">Eruca sativa</name>
    <dbReference type="NCBI Taxonomy" id="29727"/>
    <lineage>
        <taxon>Eukaryota</taxon>
        <taxon>Viridiplantae</taxon>
        <taxon>Streptophyta</taxon>
        <taxon>Embryophyta</taxon>
        <taxon>Tracheophyta</taxon>
        <taxon>Spermatophyta</taxon>
        <taxon>Magnoliopsida</taxon>
        <taxon>eudicotyledons</taxon>
        <taxon>Gunneridae</taxon>
        <taxon>Pentapetalae</taxon>
        <taxon>rosids</taxon>
        <taxon>malvids</taxon>
        <taxon>Brassicales</taxon>
        <taxon>Brassicaceae</taxon>
        <taxon>Brassiceae</taxon>
        <taxon>Eruca</taxon>
    </lineage>
</organism>
<dbReference type="PANTHER" id="PTHR31951">
    <property type="entry name" value="BIFUNCTIONAL INHIBITOR/LIPID-TRANSFER PROTEIN/SEED STORAGE 2S ALBUMIN SUPERFAMILY PROTEIN-RELATED"/>
    <property type="match status" value="1"/>
</dbReference>
<evidence type="ECO:0000256" key="2">
    <source>
        <dbReference type="SAM" id="SignalP"/>
    </source>
</evidence>
<dbReference type="PANTHER" id="PTHR31951:SF22">
    <property type="entry name" value="ECA1 GAMETOGENESIS RELATED FAMILY"/>
    <property type="match status" value="1"/>
</dbReference>
<sequence>MAATLFTIIALVTFTSTATGLGQYPESDRLVDQCMAKISSRCAIYTTAEMYGHGPLKQNGCCQEIYYMGQFCLNLVTRHVIEALVPKLEGVQKQDIVEKSTQIWYLCVPV</sequence>
<reference evidence="4 5" key="1">
    <citation type="submission" date="2022-03" db="EMBL/GenBank/DDBJ databases">
        <authorList>
            <person name="Macdonald S."/>
            <person name="Ahmed S."/>
            <person name="Newling K."/>
        </authorList>
    </citation>
    <scope>NUCLEOTIDE SEQUENCE [LARGE SCALE GENOMIC DNA]</scope>
</reference>
<keyword evidence="5" id="KW-1185">Reference proteome</keyword>
<comment type="caution">
    <text evidence="4">The sequence shown here is derived from an EMBL/GenBank/DDBJ whole genome shotgun (WGS) entry which is preliminary data.</text>
</comment>
<feature type="chain" id="PRO_5044839842" description="Prolamin-like domain-containing protein" evidence="2">
    <location>
        <begin position="23"/>
        <end position="110"/>
    </location>
</feature>
<protein>
    <recommendedName>
        <fullName evidence="3">Prolamin-like domain-containing protein</fullName>
    </recommendedName>
</protein>
<keyword evidence="1 2" id="KW-0732">Signal</keyword>
<evidence type="ECO:0000313" key="4">
    <source>
        <dbReference type="EMBL" id="CAH8337609.1"/>
    </source>
</evidence>
<accession>A0ABC8JRH4</accession>
<dbReference type="Pfam" id="PF05617">
    <property type="entry name" value="Prolamin_like"/>
    <property type="match status" value="1"/>
</dbReference>
<dbReference type="AlphaFoldDB" id="A0ABC8JRH4"/>
<feature type="signal peptide" evidence="2">
    <location>
        <begin position="1"/>
        <end position="22"/>
    </location>
</feature>
<dbReference type="EMBL" id="CAKOAT010137488">
    <property type="protein sequence ID" value="CAH8337609.1"/>
    <property type="molecule type" value="Genomic_DNA"/>
</dbReference>